<proteinExistence type="predicted"/>
<evidence type="ECO:0000313" key="2">
    <source>
        <dbReference type="Proteomes" id="UP000682877"/>
    </source>
</evidence>
<sequence>MKSEGTSGVLRLNVPVPPAVLRYFPYGTGSGSGKEDMKQDVIRLGVELSVYVSESMFLLCDDIRTMLWFCATLWKCVMPDQDHVLQRLLLVMHYVYSTYIKPKNLVYHDDGNSVQWGLIRTTWELFFDGIIVLHRLVLVLSRKDCSFDDRVLSSAFAKYKQVLKNLEAILSSAKDVSEANGFVRETIESNIFDLWKSLFDEEAGEAAPQVIRTRILTDLFTPLFCKPIHREMLALSPHSPYILGFDFAKQELKEEVVRLGVELSLYVAESMYLLSDDIRSMLRFCLKLWRDAKGDVLIPDSPVVERLLLAIHYVYSKDIKPKHGGVYQNDGKSVQWELIRTTWENFDAGIRDLDRLVLILRGEGTCFDGREFTSRIEEALKKVDDKLRCAKAVSEAKGFAREAMETDIGDLWKSLFDKEAKEVMKHEIFWDLFLPLCMEAVPH</sequence>
<protein>
    <submittedName>
        <fullName evidence="1">Uncharacterized protein</fullName>
    </submittedName>
</protein>
<dbReference type="Proteomes" id="UP000682877">
    <property type="component" value="Chromosome 2"/>
</dbReference>
<organism evidence="1 2">
    <name type="scientific">Arabidopsis arenosa</name>
    <name type="common">Sand rock-cress</name>
    <name type="synonym">Cardaminopsis arenosa</name>
    <dbReference type="NCBI Taxonomy" id="38785"/>
    <lineage>
        <taxon>Eukaryota</taxon>
        <taxon>Viridiplantae</taxon>
        <taxon>Streptophyta</taxon>
        <taxon>Embryophyta</taxon>
        <taxon>Tracheophyta</taxon>
        <taxon>Spermatophyta</taxon>
        <taxon>Magnoliopsida</taxon>
        <taxon>eudicotyledons</taxon>
        <taxon>Gunneridae</taxon>
        <taxon>Pentapetalae</taxon>
        <taxon>rosids</taxon>
        <taxon>malvids</taxon>
        <taxon>Brassicales</taxon>
        <taxon>Brassicaceae</taxon>
        <taxon>Camelineae</taxon>
        <taxon>Arabidopsis</taxon>
    </lineage>
</organism>
<dbReference type="Pfam" id="PF06683">
    <property type="entry name" value="DUF1184"/>
    <property type="match status" value="2"/>
</dbReference>
<evidence type="ECO:0000313" key="1">
    <source>
        <dbReference type="EMBL" id="CAE5962175.1"/>
    </source>
</evidence>
<keyword evidence="2" id="KW-1185">Reference proteome</keyword>
<accession>A0A8S1ZMD1</accession>
<dbReference type="EMBL" id="LR999452">
    <property type="protein sequence ID" value="CAE5962175.1"/>
    <property type="molecule type" value="Genomic_DNA"/>
</dbReference>
<gene>
    <name evidence="1" type="ORF">AARE701A_LOCUS3975</name>
</gene>
<name>A0A8S1ZMD1_ARAAE</name>
<reference evidence="1" key="1">
    <citation type="submission" date="2021-01" db="EMBL/GenBank/DDBJ databases">
        <authorList>
            <person name="Bezrukov I."/>
        </authorList>
    </citation>
    <scope>NUCLEOTIDE SEQUENCE</scope>
</reference>
<dbReference type="AlphaFoldDB" id="A0A8S1ZMD1"/>
<dbReference type="InterPro" id="IPR009568">
    <property type="entry name" value="DUF1184"/>
</dbReference>